<proteinExistence type="predicted"/>
<dbReference type="EMBL" id="LS398550">
    <property type="protein sequence ID" value="SPR09118.1"/>
    <property type="molecule type" value="Genomic_DNA"/>
</dbReference>
<dbReference type="Proteomes" id="UP000244992">
    <property type="component" value="Chromosome I"/>
</dbReference>
<name>A0A2U3R7I2_ORITS</name>
<dbReference type="RefSeq" id="WP_258231005.1">
    <property type="nucleotide sequence ID" value="NZ_LS398550.1"/>
</dbReference>
<sequence length="43" mass="5171">MPVEQTYHTDNIISTTMEVMTNDKNIYRITRHEKENIVIYNDV</sequence>
<organism evidence="1 2">
    <name type="scientific">Orientia tsutsugamushi</name>
    <name type="common">Rickettsia tsutsugamushi</name>
    <dbReference type="NCBI Taxonomy" id="784"/>
    <lineage>
        <taxon>Bacteria</taxon>
        <taxon>Pseudomonadati</taxon>
        <taxon>Pseudomonadota</taxon>
        <taxon>Alphaproteobacteria</taxon>
        <taxon>Rickettsiales</taxon>
        <taxon>Rickettsiaceae</taxon>
        <taxon>Rickettsieae</taxon>
        <taxon>Orientia</taxon>
    </lineage>
</organism>
<accession>A0A2U3R7I2</accession>
<protein>
    <submittedName>
        <fullName evidence="1">Uncharacterized protein</fullName>
    </submittedName>
</protein>
<reference evidence="2" key="1">
    <citation type="submission" date="2018-03" db="EMBL/GenBank/DDBJ databases">
        <authorList>
            <person name="Batty M. E."/>
            <person name="Batty M E."/>
        </authorList>
    </citation>
    <scope>NUCLEOTIDE SEQUENCE [LARGE SCALE GENOMIC DNA]</scope>
</reference>
<evidence type="ECO:0000313" key="1">
    <source>
        <dbReference type="EMBL" id="SPR09118.1"/>
    </source>
</evidence>
<dbReference type="AlphaFoldDB" id="A0A2U3R7I2"/>
<gene>
    <name evidence="1" type="ORF">KATO_01425</name>
</gene>
<evidence type="ECO:0000313" key="2">
    <source>
        <dbReference type="Proteomes" id="UP000244992"/>
    </source>
</evidence>